<gene>
    <name evidence="1" type="ORF">B7R21_06260</name>
</gene>
<protein>
    <submittedName>
        <fullName evidence="1">Uncharacterized protein</fullName>
    </submittedName>
</protein>
<organism evidence="1 2">
    <name type="scientific">Subtercola boreus</name>
    <dbReference type="NCBI Taxonomy" id="120213"/>
    <lineage>
        <taxon>Bacteria</taxon>
        <taxon>Bacillati</taxon>
        <taxon>Actinomycetota</taxon>
        <taxon>Actinomycetes</taxon>
        <taxon>Micrococcales</taxon>
        <taxon>Microbacteriaceae</taxon>
        <taxon>Subtercola</taxon>
    </lineage>
</organism>
<reference evidence="1 2" key="1">
    <citation type="submission" date="2017-04" db="EMBL/GenBank/DDBJ databases">
        <title>Comparative genome analysis of Subtercola boreus.</title>
        <authorList>
            <person name="Cho Y.-J."/>
            <person name="Cho A."/>
            <person name="Kim O.-S."/>
            <person name="Lee J.-I."/>
        </authorList>
    </citation>
    <scope>NUCLEOTIDE SEQUENCE [LARGE SCALE GENOMIC DNA]</scope>
    <source>
        <strain evidence="1 2">P27444</strain>
    </source>
</reference>
<evidence type="ECO:0000313" key="2">
    <source>
        <dbReference type="Proteomes" id="UP000256709"/>
    </source>
</evidence>
<dbReference type="AlphaFoldDB" id="A0A3E0VY73"/>
<name>A0A3E0VY73_9MICO</name>
<dbReference type="RefSeq" id="WP_116282397.1">
    <property type="nucleotide sequence ID" value="NZ_NBXA01000013.1"/>
</dbReference>
<proteinExistence type="predicted"/>
<dbReference type="EMBL" id="NBXA01000013">
    <property type="protein sequence ID" value="RFA14545.1"/>
    <property type="molecule type" value="Genomic_DNA"/>
</dbReference>
<accession>A0A3E0VY73</accession>
<dbReference type="Proteomes" id="UP000256709">
    <property type="component" value="Unassembled WGS sequence"/>
</dbReference>
<comment type="caution">
    <text evidence="1">The sequence shown here is derived from an EMBL/GenBank/DDBJ whole genome shotgun (WGS) entry which is preliminary data.</text>
</comment>
<sequence>MAYTTVIANLKGPKGDDGDPGPKGLDGVTGATTDAAVAANARNPEAATYSAINDTVVATFNGFSPFGSGKYVVLNNGDSINTARPLTAAGGVWPGPVIWCSKIGRPTNMLAGTDFYFAISTDPLSFSPLVLAGLFAWFSPTNSGVSEGASMSAWTDNSPAAHNAVNWNISSTAATNLPVYSATALNSTPGVRLIVRSGLGASGFTVTSPACVIFGANAQWLDPAPTSVNQHLNSMGNTGSFSISRTPSNTWAASIDGVTYYNFGTADNNPHSFVLVATSSNIQVWVDGNKLLDQAIAFSPLPTVSLLRLGFVGTTSTNTQWKYMGGGVSGGIVGDTFGSTPSAAPSSSDISVYTQWLKARRGA</sequence>
<evidence type="ECO:0000313" key="1">
    <source>
        <dbReference type="EMBL" id="RFA14545.1"/>
    </source>
</evidence>